<dbReference type="EMBL" id="JAMOIM010000001">
    <property type="protein sequence ID" value="MCW6506891.1"/>
    <property type="molecule type" value="Genomic_DNA"/>
</dbReference>
<keyword evidence="2" id="KW-1185">Reference proteome</keyword>
<dbReference type="Proteomes" id="UP001165667">
    <property type="component" value="Unassembled WGS sequence"/>
</dbReference>
<evidence type="ECO:0000313" key="1">
    <source>
        <dbReference type="EMBL" id="MCW6506891.1"/>
    </source>
</evidence>
<gene>
    <name evidence="1" type="ORF">M8523_02505</name>
</gene>
<name>A0AA41YQW5_9HYPH</name>
<protein>
    <submittedName>
        <fullName evidence="1">Uncharacterized protein</fullName>
    </submittedName>
</protein>
<sequence length="83" mass="8550">MTNVTYYVVVPFLRDEDGMLSPGEAKEALNSEAARRRAQAVATATGNVGAIAFSRTGDPDSGDFAEGVVLASFGEVDPDALGG</sequence>
<reference evidence="1" key="1">
    <citation type="submission" date="2022-05" db="EMBL/GenBank/DDBJ databases">
        <authorList>
            <person name="Pankratov T."/>
        </authorList>
    </citation>
    <scope>NUCLEOTIDE SEQUENCE</scope>
    <source>
        <strain evidence="1">BP6-180914</strain>
    </source>
</reference>
<dbReference type="AlphaFoldDB" id="A0AA41YQW5"/>
<comment type="caution">
    <text evidence="1">The sequence shown here is derived from an EMBL/GenBank/DDBJ whole genome shotgun (WGS) entry which is preliminary data.</text>
</comment>
<accession>A0AA41YQW5</accession>
<organism evidence="1 2">
    <name type="scientific">Lichenifustis flavocetrariae</name>
    <dbReference type="NCBI Taxonomy" id="2949735"/>
    <lineage>
        <taxon>Bacteria</taxon>
        <taxon>Pseudomonadati</taxon>
        <taxon>Pseudomonadota</taxon>
        <taxon>Alphaproteobacteria</taxon>
        <taxon>Hyphomicrobiales</taxon>
        <taxon>Lichenihabitantaceae</taxon>
        <taxon>Lichenifustis</taxon>
    </lineage>
</organism>
<evidence type="ECO:0000313" key="2">
    <source>
        <dbReference type="Proteomes" id="UP001165667"/>
    </source>
</evidence>
<proteinExistence type="predicted"/>